<reference evidence="2" key="1">
    <citation type="submission" date="2021-05" db="EMBL/GenBank/DDBJ databases">
        <title>Molecular characterization for Shewanella algae harboring chromosomal blaOXA-55-like strains isolated from clinical and environment sample.</title>
        <authorList>
            <person name="Ohama Y."/>
            <person name="Aoki K."/>
            <person name="Harada S."/>
            <person name="Moriya K."/>
            <person name="Ishii Y."/>
            <person name="Tateda K."/>
        </authorList>
    </citation>
    <scope>NUCLEOTIDE SEQUENCE</scope>
    <source>
        <strain evidence="2">JCM 11563</strain>
    </source>
</reference>
<keyword evidence="3" id="KW-1185">Reference proteome</keyword>
<accession>A0ABQ4PIG4</accession>
<sequence>MKLTSSQQWITTLSRLTEESNVKKVSYSLFVNGLILLLFSESLGALVDVSELIALGDSFILECLGVSFASLLLTNPIVVEQLWRLVRYIHKLLNDLLIHKQTPITHLAPTSSQVAVAHGCRAPPYFSQCL</sequence>
<proteinExistence type="predicted"/>
<keyword evidence="1" id="KW-0812">Transmembrane</keyword>
<keyword evidence="1" id="KW-0472">Membrane</keyword>
<keyword evidence="1" id="KW-1133">Transmembrane helix</keyword>
<protein>
    <submittedName>
        <fullName evidence="2">Uncharacterized protein</fullName>
    </submittedName>
</protein>
<evidence type="ECO:0000313" key="2">
    <source>
        <dbReference type="EMBL" id="GIU47355.1"/>
    </source>
</evidence>
<comment type="caution">
    <text evidence="2">The sequence shown here is derived from an EMBL/GenBank/DDBJ whole genome shotgun (WGS) entry which is preliminary data.</text>
</comment>
<name>A0ABQ4PIG4_9GAMM</name>
<dbReference type="EMBL" id="BPEY01000047">
    <property type="protein sequence ID" value="GIU47355.1"/>
    <property type="molecule type" value="Genomic_DNA"/>
</dbReference>
<feature type="transmembrane region" description="Helical" evidence="1">
    <location>
        <begin position="59"/>
        <end position="79"/>
    </location>
</feature>
<feature type="transmembrane region" description="Helical" evidence="1">
    <location>
        <begin position="25"/>
        <end position="47"/>
    </location>
</feature>
<organism evidence="2 3">
    <name type="scientific">Shewanella sairae</name>
    <dbReference type="NCBI Taxonomy" id="190310"/>
    <lineage>
        <taxon>Bacteria</taxon>
        <taxon>Pseudomonadati</taxon>
        <taxon>Pseudomonadota</taxon>
        <taxon>Gammaproteobacteria</taxon>
        <taxon>Alteromonadales</taxon>
        <taxon>Shewanellaceae</taxon>
        <taxon>Shewanella</taxon>
    </lineage>
</organism>
<gene>
    <name evidence="2" type="ORF">TUM4438_26310</name>
</gene>
<dbReference type="RefSeq" id="WP_220781622.1">
    <property type="nucleotide sequence ID" value="NZ_BPEY01000047.1"/>
</dbReference>
<evidence type="ECO:0000313" key="3">
    <source>
        <dbReference type="Proteomes" id="UP000887104"/>
    </source>
</evidence>
<dbReference type="Proteomes" id="UP000887104">
    <property type="component" value="Unassembled WGS sequence"/>
</dbReference>
<evidence type="ECO:0000256" key="1">
    <source>
        <dbReference type="SAM" id="Phobius"/>
    </source>
</evidence>